<keyword evidence="1" id="KW-0472">Membrane</keyword>
<organism evidence="2 3">
    <name type="scientific">Pseudohongiella nitratireducens</name>
    <dbReference type="NCBI Taxonomy" id="1768907"/>
    <lineage>
        <taxon>Bacteria</taxon>
        <taxon>Pseudomonadati</taxon>
        <taxon>Pseudomonadota</taxon>
        <taxon>Gammaproteobacteria</taxon>
        <taxon>Pseudomonadales</taxon>
        <taxon>Pseudohongiellaceae</taxon>
        <taxon>Pseudohongiella</taxon>
    </lineage>
</organism>
<sequence>MHLQNLLCLSSCLVNVAIVIVTGSRYFSDYCSIMVNISDKNGLAVIISTVLLNIRMPGR</sequence>
<evidence type="ECO:0000313" key="2">
    <source>
        <dbReference type="EMBL" id="GFZ81715.1"/>
    </source>
</evidence>
<reference evidence="2" key="2">
    <citation type="submission" date="2020-09" db="EMBL/GenBank/DDBJ databases">
        <authorList>
            <person name="Sun Q."/>
            <person name="Zhou Y."/>
        </authorList>
    </citation>
    <scope>NUCLEOTIDE SEQUENCE</scope>
    <source>
        <strain evidence="2">CGMCC 1.15425</strain>
    </source>
</reference>
<name>A0A916QLM4_9GAMM</name>
<feature type="transmembrane region" description="Helical" evidence="1">
    <location>
        <begin position="7"/>
        <end position="27"/>
    </location>
</feature>
<dbReference type="Proteomes" id="UP000627715">
    <property type="component" value="Unassembled WGS sequence"/>
</dbReference>
<dbReference type="AlphaFoldDB" id="A0A916QLM4"/>
<feature type="transmembrane region" description="Helical" evidence="1">
    <location>
        <begin position="33"/>
        <end position="54"/>
    </location>
</feature>
<keyword evidence="1" id="KW-1133">Transmembrane helix</keyword>
<evidence type="ECO:0000313" key="3">
    <source>
        <dbReference type="Proteomes" id="UP000627715"/>
    </source>
</evidence>
<comment type="caution">
    <text evidence="2">The sequence shown here is derived from an EMBL/GenBank/DDBJ whole genome shotgun (WGS) entry which is preliminary data.</text>
</comment>
<reference evidence="2" key="1">
    <citation type="journal article" date="2014" name="Int. J. Syst. Evol. Microbiol.">
        <title>Complete genome sequence of Corynebacterium casei LMG S-19264T (=DSM 44701T), isolated from a smear-ripened cheese.</title>
        <authorList>
            <consortium name="US DOE Joint Genome Institute (JGI-PGF)"/>
            <person name="Walter F."/>
            <person name="Albersmeier A."/>
            <person name="Kalinowski J."/>
            <person name="Ruckert C."/>
        </authorList>
    </citation>
    <scope>NUCLEOTIDE SEQUENCE</scope>
    <source>
        <strain evidence="2">CGMCC 1.15425</strain>
    </source>
</reference>
<evidence type="ECO:0000256" key="1">
    <source>
        <dbReference type="SAM" id="Phobius"/>
    </source>
</evidence>
<accession>A0A916QLM4</accession>
<keyword evidence="3" id="KW-1185">Reference proteome</keyword>
<protein>
    <submittedName>
        <fullName evidence="2">Uncharacterized protein</fullName>
    </submittedName>
</protein>
<proteinExistence type="predicted"/>
<keyword evidence="1" id="KW-0812">Transmembrane</keyword>
<gene>
    <name evidence="2" type="ORF">GCM10011403_26410</name>
</gene>
<dbReference type="EMBL" id="BMIY01000012">
    <property type="protein sequence ID" value="GFZ81715.1"/>
    <property type="molecule type" value="Genomic_DNA"/>
</dbReference>